<keyword evidence="1" id="KW-0472">Membrane</keyword>
<organism evidence="2 3">
    <name type="scientific">Methylocapsa polymorpha</name>
    <dbReference type="NCBI Taxonomy" id="3080828"/>
    <lineage>
        <taxon>Bacteria</taxon>
        <taxon>Pseudomonadati</taxon>
        <taxon>Pseudomonadota</taxon>
        <taxon>Alphaproteobacteria</taxon>
        <taxon>Hyphomicrobiales</taxon>
        <taxon>Beijerinckiaceae</taxon>
        <taxon>Methylocapsa</taxon>
    </lineage>
</organism>
<feature type="transmembrane region" description="Helical" evidence="1">
    <location>
        <begin position="138"/>
        <end position="156"/>
    </location>
</feature>
<accession>A0ABZ0HUS2</accession>
<feature type="transmembrane region" description="Helical" evidence="1">
    <location>
        <begin position="246"/>
        <end position="267"/>
    </location>
</feature>
<evidence type="ECO:0000313" key="3">
    <source>
        <dbReference type="Proteomes" id="UP001626536"/>
    </source>
</evidence>
<feature type="transmembrane region" description="Helical" evidence="1">
    <location>
        <begin position="39"/>
        <end position="58"/>
    </location>
</feature>
<proteinExistence type="predicted"/>
<evidence type="ECO:0000313" key="2">
    <source>
        <dbReference type="EMBL" id="WOJ89641.1"/>
    </source>
</evidence>
<feature type="transmembrane region" description="Helical" evidence="1">
    <location>
        <begin position="223"/>
        <end position="241"/>
    </location>
</feature>
<feature type="transmembrane region" description="Helical" evidence="1">
    <location>
        <begin position="168"/>
        <end position="191"/>
    </location>
</feature>
<dbReference type="Proteomes" id="UP001626536">
    <property type="component" value="Chromosome"/>
</dbReference>
<keyword evidence="1" id="KW-1133">Transmembrane helix</keyword>
<protein>
    <submittedName>
        <fullName evidence="2">Uncharacterized protein</fullName>
    </submittedName>
</protein>
<sequence>MTSAIGMIDLKDTRVPIAIPLVVIGGFGIFQLMLGTDPLILALCAISIAAPLIPLHLYGRDLYSMVGVLFSLRYAGVALMAKSFYGQTLDSHLFDAYSAFGLNALLMLLMTGVILIARALDPGREAFPFPTDLPSLRRLSTFCFCFGLAAELFVATKSADGSSGGGSLFVIASSLAEFLFLGMIAETVYAIKKSEGRSFVTVRMALMLGVVLAIVLALNMRGFLLSCLIGIVITAFIYRMLRLRHILIGVVVAVFFTSILTPITLYLRMQKEGVTRAQFVELAKDTVIKAATDPSFFRAISQAAEYAAFSNIKSEVEYDYYGDRSNVLNRLSFIGLLDAAAYAGHGRRPIGMPAVNQSLARNAPGFLGFDKSDLSFGMGDWLSWQMDMGTYGIPAFLNFGLPMEGFVTWGLVGFIAYPFVLSLIILLICGRISSLKLPLPTSIFLFTSLQTALIEDTSDGYLSVITRGLPTLLVGLFFTHKILFPRGATAQPASIAASTTN</sequence>
<reference evidence="2 3" key="1">
    <citation type="submission" date="2023-10" db="EMBL/GenBank/DDBJ databases">
        <title>Novel methanotroph of the genus Methylocapsa from a subarctic wetland.</title>
        <authorList>
            <person name="Belova S.E."/>
            <person name="Oshkin I.Y."/>
            <person name="Miroshnikov K."/>
            <person name="Dedysh S.N."/>
        </authorList>
    </citation>
    <scope>NUCLEOTIDE SEQUENCE [LARGE SCALE GENOMIC DNA]</scope>
    <source>
        <strain evidence="2 3">RX1</strain>
    </source>
</reference>
<feature type="transmembrane region" description="Helical" evidence="1">
    <location>
        <begin position="65"/>
        <end position="85"/>
    </location>
</feature>
<keyword evidence="1" id="KW-0812">Transmembrane</keyword>
<dbReference type="EMBL" id="CP136862">
    <property type="protein sequence ID" value="WOJ89641.1"/>
    <property type="molecule type" value="Genomic_DNA"/>
</dbReference>
<name>A0ABZ0HUS2_9HYPH</name>
<keyword evidence="3" id="KW-1185">Reference proteome</keyword>
<feature type="transmembrane region" description="Helical" evidence="1">
    <location>
        <begin position="198"/>
        <end position="217"/>
    </location>
</feature>
<dbReference type="RefSeq" id="WP_407339086.1">
    <property type="nucleotide sequence ID" value="NZ_CP136862.1"/>
</dbReference>
<feature type="transmembrane region" description="Helical" evidence="1">
    <location>
        <begin position="97"/>
        <end position="117"/>
    </location>
</feature>
<feature type="transmembrane region" description="Helical" evidence="1">
    <location>
        <begin position="406"/>
        <end position="430"/>
    </location>
</feature>
<evidence type="ECO:0000256" key="1">
    <source>
        <dbReference type="SAM" id="Phobius"/>
    </source>
</evidence>
<feature type="transmembrane region" description="Helical" evidence="1">
    <location>
        <begin position="15"/>
        <end position="33"/>
    </location>
</feature>
<gene>
    <name evidence="2" type="ORF">RZS28_17950</name>
</gene>